<organism evidence="1 2">
    <name type="scientific">Clitoria ternatea</name>
    <name type="common">Butterfly pea</name>
    <dbReference type="NCBI Taxonomy" id="43366"/>
    <lineage>
        <taxon>Eukaryota</taxon>
        <taxon>Viridiplantae</taxon>
        <taxon>Streptophyta</taxon>
        <taxon>Embryophyta</taxon>
        <taxon>Tracheophyta</taxon>
        <taxon>Spermatophyta</taxon>
        <taxon>Magnoliopsida</taxon>
        <taxon>eudicotyledons</taxon>
        <taxon>Gunneridae</taxon>
        <taxon>Pentapetalae</taxon>
        <taxon>rosids</taxon>
        <taxon>fabids</taxon>
        <taxon>Fabales</taxon>
        <taxon>Fabaceae</taxon>
        <taxon>Papilionoideae</taxon>
        <taxon>50 kb inversion clade</taxon>
        <taxon>NPAAA clade</taxon>
        <taxon>indigoferoid/millettioid clade</taxon>
        <taxon>Phaseoleae</taxon>
        <taxon>Clitoria</taxon>
    </lineage>
</organism>
<dbReference type="Proteomes" id="UP001359559">
    <property type="component" value="Unassembled WGS sequence"/>
</dbReference>
<keyword evidence="2" id="KW-1185">Reference proteome</keyword>
<accession>A0AAN9PTK3</accession>
<name>A0AAN9PTK3_CLITE</name>
<evidence type="ECO:0000313" key="1">
    <source>
        <dbReference type="EMBL" id="KAK7309469.1"/>
    </source>
</evidence>
<dbReference type="EMBL" id="JAYKXN010000002">
    <property type="protein sequence ID" value="KAK7309469.1"/>
    <property type="molecule type" value="Genomic_DNA"/>
</dbReference>
<dbReference type="AlphaFoldDB" id="A0AAN9PTK3"/>
<gene>
    <name evidence="1" type="ORF">RJT34_06222</name>
</gene>
<evidence type="ECO:0000313" key="2">
    <source>
        <dbReference type="Proteomes" id="UP001359559"/>
    </source>
</evidence>
<sequence>MLDGSHLSIQVTLISFYCAHRLVRMLQGPHKLTQTVMMMGAVLYNSGTTSAASCNWQVGLVAGTIHMQTLNVPEYVC</sequence>
<comment type="caution">
    <text evidence="1">The sequence shown here is derived from an EMBL/GenBank/DDBJ whole genome shotgun (WGS) entry which is preliminary data.</text>
</comment>
<protein>
    <submittedName>
        <fullName evidence="1">Uncharacterized protein</fullName>
    </submittedName>
</protein>
<reference evidence="1 2" key="1">
    <citation type="submission" date="2024-01" db="EMBL/GenBank/DDBJ databases">
        <title>The genomes of 5 underutilized Papilionoideae crops provide insights into root nodulation and disease resistance.</title>
        <authorList>
            <person name="Yuan L."/>
        </authorList>
    </citation>
    <scope>NUCLEOTIDE SEQUENCE [LARGE SCALE GENOMIC DNA]</scope>
    <source>
        <strain evidence="1">LY-2023</strain>
        <tissue evidence="1">Leaf</tissue>
    </source>
</reference>
<proteinExistence type="predicted"/>